<dbReference type="Proteomes" id="UP000262209">
    <property type="component" value="Segment"/>
</dbReference>
<gene>
    <name evidence="1" type="ORF">vsip_47</name>
</gene>
<reference evidence="1" key="1">
    <citation type="submission" date="2018-06" db="EMBL/GenBank/DDBJ databases">
        <title>Complete genome sequence of Salmonella Infantis bacteriophage VSiP.</title>
        <authorList>
            <person name="Volozhantsev N."/>
            <person name="Denisenko E."/>
            <person name="Verevkin V."/>
            <person name="Myakinina V."/>
            <person name="Kislichkina A."/>
            <person name="Krasilnikova V."/>
        </authorList>
    </citation>
    <scope>NUCLEOTIDE SEQUENCE [LARGE SCALE GENOMIC DNA]</scope>
</reference>
<accession>A0A385EGX2</accession>
<sequence length="57" mass="6471">MKTLESERDYCDVWGTNADAAVCIQDETGEEVYLDKKQASQIIPLLQHFIETGELPK</sequence>
<dbReference type="EMBL" id="MH424444">
    <property type="protein sequence ID" value="AXQ70232.1"/>
    <property type="molecule type" value="Genomic_DNA"/>
</dbReference>
<organism evidence="1">
    <name type="scientific">Salmonella virus VSiP</name>
    <dbReference type="NCBI Taxonomy" id="2301721"/>
    <lineage>
        <taxon>Viruses</taxon>
        <taxon>Duplodnaviria</taxon>
        <taxon>Heunggongvirae</taxon>
        <taxon>Uroviricota</taxon>
        <taxon>Caudoviricetes</taxon>
        <taxon>Sarkviridae</taxon>
        <taxon>Guernseyvirinae</taxon>
        <taxon>Cornellvirus</taxon>
        <taxon>Cornellvirus VSiP</taxon>
    </lineage>
</organism>
<evidence type="ECO:0000313" key="2">
    <source>
        <dbReference type="Proteomes" id="UP000262209"/>
    </source>
</evidence>
<evidence type="ECO:0000313" key="1">
    <source>
        <dbReference type="EMBL" id="AXQ70232.1"/>
    </source>
</evidence>
<proteinExistence type="predicted"/>
<name>A0A385EGX2_9CAUD</name>
<protein>
    <submittedName>
        <fullName evidence="1">Uncharacterized protein</fullName>
    </submittedName>
</protein>
<keyword evidence="2" id="KW-1185">Reference proteome</keyword>